<dbReference type="PANTHER" id="PTHR43095">
    <property type="entry name" value="SUGAR KINASE"/>
    <property type="match status" value="1"/>
</dbReference>
<dbReference type="Pfam" id="PF00370">
    <property type="entry name" value="FGGY_N"/>
    <property type="match status" value="1"/>
</dbReference>
<keyword evidence="2" id="KW-0119">Carbohydrate metabolism</keyword>
<dbReference type="PANTHER" id="PTHR43095:SF5">
    <property type="entry name" value="XYLULOSE KINASE"/>
    <property type="match status" value="1"/>
</dbReference>
<reference evidence="7 8" key="1">
    <citation type="submission" date="2020-10" db="EMBL/GenBank/DDBJ databases">
        <title>Olsenella immobilis sp.nov., isolated from the mud in a fermentation cellar used for the production of Chinese strong-flavoured liquor.</title>
        <authorList>
            <person name="Lu L."/>
        </authorList>
    </citation>
    <scope>NUCLEOTIDE SEQUENCE [LARGE SCALE GENOMIC DNA]</scope>
    <source>
        <strain evidence="7 8">LZLJ-2</strain>
    </source>
</reference>
<dbReference type="KEGG" id="tio:INP52_01200"/>
<dbReference type="EMBL" id="CP063767">
    <property type="protein sequence ID" value="QOY60866.1"/>
    <property type="molecule type" value="Genomic_DNA"/>
</dbReference>
<dbReference type="SUPFAM" id="SSF53067">
    <property type="entry name" value="Actin-like ATPase domain"/>
    <property type="match status" value="2"/>
</dbReference>
<dbReference type="RefSeq" id="WP_194371680.1">
    <property type="nucleotide sequence ID" value="NZ_CP063767.1"/>
</dbReference>
<evidence type="ECO:0000256" key="3">
    <source>
        <dbReference type="ARBA" id="ARBA00022679"/>
    </source>
</evidence>
<feature type="domain" description="Carbohydrate kinase FGGY N-terminal" evidence="5">
    <location>
        <begin position="18"/>
        <end position="240"/>
    </location>
</feature>
<sequence length="540" mass="57638">MDTITDQARAAVEAGDTTLGIEYGSTRIKAVLIDADHTTLATGTFDWENSLVDGYWTYAEQELLDGLAAAYASLKADVRECYGVVLQRVGALGVSAMMHGYLPFDADGRLLVPFRTWRNTTTMRAASELSELFEFHVPERWSVSHLYQAILDGEEHVGRVASFTTLAGYAHEKLCGEHVLSVGDASGMFPIDATTRAYDADMIKKFDVLAAQRGMEWKVEDLLPRVLVAGEQAGTLSEAGALLLDPSGDLAAGCPLCPPEGDAGTGMIATNSVAPRTGNVSAGTSIFSMVVLDHPLADATRPEIDLVTTPVGDPVAMVHCNNCTSDINDWVDLLCEFSHLMGADVNAGDAFTALFNSALAGDKDAGGLVSIPFVSGETVMGVQTGYPLMVRQQNARFSFANFMRMHLMAAFGALAAGNEALREEGVAIDKLYGHGGIFKTPKVAQSLLAAALNAPVTVMETAGEGGAWGQAVAAAYLLRREKDESLADYLGNKVFSTMKGATIEPDADDVAGYATFLLAFRRANEVEKAAERSFAYYYDA</sequence>
<keyword evidence="2" id="KW-0859">Xylose metabolism</keyword>
<dbReference type="Proteomes" id="UP000593735">
    <property type="component" value="Chromosome"/>
</dbReference>
<protein>
    <submittedName>
        <fullName evidence="7">ATPase</fullName>
    </submittedName>
</protein>
<comment type="similarity">
    <text evidence="1">Belongs to the FGGY kinase family.</text>
</comment>
<proteinExistence type="inferred from homology"/>
<organism evidence="7 8">
    <name type="scientific">Thermophilibacter immobilis</name>
    <dbReference type="NCBI Taxonomy" id="2779519"/>
    <lineage>
        <taxon>Bacteria</taxon>
        <taxon>Bacillati</taxon>
        <taxon>Actinomycetota</taxon>
        <taxon>Coriobacteriia</taxon>
        <taxon>Coriobacteriales</taxon>
        <taxon>Atopobiaceae</taxon>
        <taxon>Thermophilibacter</taxon>
    </lineage>
</organism>
<dbReference type="CDD" id="cd07809">
    <property type="entry name" value="ASKHA_NBD_FGGY_BaXK-like"/>
    <property type="match status" value="1"/>
</dbReference>
<keyword evidence="3" id="KW-0808">Transferase</keyword>
<dbReference type="GO" id="GO:0016301">
    <property type="term" value="F:kinase activity"/>
    <property type="evidence" value="ECO:0007669"/>
    <property type="project" value="UniProtKB-KW"/>
</dbReference>
<evidence type="ECO:0000313" key="7">
    <source>
        <dbReference type="EMBL" id="QOY60866.1"/>
    </source>
</evidence>
<evidence type="ECO:0000256" key="4">
    <source>
        <dbReference type="ARBA" id="ARBA00022777"/>
    </source>
</evidence>
<evidence type="ECO:0000259" key="5">
    <source>
        <dbReference type="Pfam" id="PF00370"/>
    </source>
</evidence>
<dbReference type="Gene3D" id="3.30.420.40">
    <property type="match status" value="2"/>
</dbReference>
<keyword evidence="8" id="KW-1185">Reference proteome</keyword>
<evidence type="ECO:0000256" key="1">
    <source>
        <dbReference type="ARBA" id="ARBA00009156"/>
    </source>
</evidence>
<evidence type="ECO:0000256" key="2">
    <source>
        <dbReference type="ARBA" id="ARBA00022629"/>
    </source>
</evidence>
<dbReference type="InterPro" id="IPR043129">
    <property type="entry name" value="ATPase_NBD"/>
</dbReference>
<name>A0A7S7M8X8_9ACTN</name>
<dbReference type="InterPro" id="IPR018485">
    <property type="entry name" value="FGGY_C"/>
</dbReference>
<gene>
    <name evidence="7" type="ORF">INP52_01200</name>
</gene>
<dbReference type="Pfam" id="PF02782">
    <property type="entry name" value="FGGY_C"/>
    <property type="match status" value="1"/>
</dbReference>
<evidence type="ECO:0000313" key="8">
    <source>
        <dbReference type="Proteomes" id="UP000593735"/>
    </source>
</evidence>
<accession>A0A7S7M8X8</accession>
<keyword evidence="4" id="KW-0418">Kinase</keyword>
<dbReference type="InterPro" id="IPR018484">
    <property type="entry name" value="FGGY_N"/>
</dbReference>
<dbReference type="InterPro" id="IPR050406">
    <property type="entry name" value="FGGY_Carb_Kinase"/>
</dbReference>
<evidence type="ECO:0000259" key="6">
    <source>
        <dbReference type="Pfam" id="PF02782"/>
    </source>
</evidence>
<dbReference type="GO" id="GO:0042732">
    <property type="term" value="P:D-xylose metabolic process"/>
    <property type="evidence" value="ECO:0007669"/>
    <property type="project" value="UniProtKB-KW"/>
</dbReference>
<dbReference type="AlphaFoldDB" id="A0A7S7M8X8"/>
<feature type="domain" description="Carbohydrate kinase FGGY C-terminal" evidence="6">
    <location>
        <begin position="279"/>
        <end position="476"/>
    </location>
</feature>